<evidence type="ECO:0000313" key="2">
    <source>
        <dbReference type="Proteomes" id="UP001329825"/>
    </source>
</evidence>
<dbReference type="Proteomes" id="UP001329825">
    <property type="component" value="Chromosome 1"/>
</dbReference>
<dbReference type="InterPro" id="IPR029058">
    <property type="entry name" value="AB_hydrolase_fold"/>
</dbReference>
<dbReference type="Gene3D" id="3.40.50.1820">
    <property type="entry name" value="alpha/beta hydrolase"/>
    <property type="match status" value="1"/>
</dbReference>
<evidence type="ECO:0000313" key="1">
    <source>
        <dbReference type="EMBL" id="WRT63145.1"/>
    </source>
</evidence>
<name>A0ABZ1CN16_9TREE</name>
<protein>
    <recommendedName>
        <fullName evidence="3">Dolichol-phosphate mannosyltransferase</fullName>
    </recommendedName>
</protein>
<dbReference type="PANTHER" id="PTHR31591:SF1">
    <property type="entry name" value="UPF0613 PROTEIN PB24D3.06C"/>
    <property type="match status" value="1"/>
</dbReference>
<evidence type="ECO:0008006" key="3">
    <source>
        <dbReference type="Google" id="ProtNLM"/>
    </source>
</evidence>
<dbReference type="SUPFAM" id="SSF53474">
    <property type="entry name" value="alpha/beta-Hydrolases"/>
    <property type="match status" value="1"/>
</dbReference>
<dbReference type="Pfam" id="PF08538">
    <property type="entry name" value="DUF1749"/>
    <property type="match status" value="1"/>
</dbReference>
<dbReference type="InterPro" id="IPR013744">
    <property type="entry name" value="SidJ"/>
</dbReference>
<dbReference type="EMBL" id="CP141881">
    <property type="protein sequence ID" value="WRT63145.1"/>
    <property type="molecule type" value="Genomic_DNA"/>
</dbReference>
<accession>A0ABZ1CN16</accession>
<keyword evidence="2" id="KW-1185">Reference proteome</keyword>
<organism evidence="1 2">
    <name type="scientific">Kwoniella shivajii</name>
    <dbReference type="NCBI Taxonomy" id="564305"/>
    <lineage>
        <taxon>Eukaryota</taxon>
        <taxon>Fungi</taxon>
        <taxon>Dikarya</taxon>
        <taxon>Basidiomycota</taxon>
        <taxon>Agaricomycotina</taxon>
        <taxon>Tremellomycetes</taxon>
        <taxon>Tremellales</taxon>
        <taxon>Cryptococcaceae</taxon>
        <taxon>Kwoniella</taxon>
    </lineage>
</organism>
<dbReference type="GeneID" id="87952179"/>
<gene>
    <name evidence="1" type="ORF">IL334_000048</name>
</gene>
<sequence length="302" mass="33343">MSLSGILSTLDLGLYKYPTFTSGDLSSKKAVVFIGGLTNGLGAVPFSYPLSESLGKVGWQLVQFHWSSAYGGYGTGSLDRDRKEMEALVKHLRGTGIRTIVIAGHSTGSQNIMHYVSNPIFQTPTAETDVIKVDGGIMQAPVSDREFMKSFKMKEWFDVLPLAEQMIKDGKGEELMPKEFCDKAGFDGVSLPINACRLRSLIGTGGDDEYFSDDIPAEPESTYAHSLSDSFGSLSAPTLALYAEEDIKYQEGDVIEKIKRWEEASKGKLQWRLLKNASHDVAQPEAQKYLCEEVIGWLKQFD</sequence>
<dbReference type="RefSeq" id="XP_062787885.1">
    <property type="nucleotide sequence ID" value="XM_062931834.1"/>
</dbReference>
<proteinExistence type="predicted"/>
<reference evidence="1 2" key="1">
    <citation type="submission" date="2024-01" db="EMBL/GenBank/DDBJ databases">
        <title>Comparative genomics of Cryptococcus and Kwoniella reveals pathogenesis evolution and contrasting modes of karyotype evolution via chromosome fusion or intercentromeric recombination.</title>
        <authorList>
            <person name="Coelho M.A."/>
            <person name="David-Palma M."/>
            <person name="Shea T."/>
            <person name="Bowers K."/>
            <person name="McGinley-Smith S."/>
            <person name="Mohammad A.W."/>
            <person name="Gnirke A."/>
            <person name="Yurkov A.M."/>
            <person name="Nowrousian M."/>
            <person name="Sun S."/>
            <person name="Cuomo C.A."/>
            <person name="Heitman J."/>
        </authorList>
    </citation>
    <scope>NUCLEOTIDE SEQUENCE [LARGE SCALE GENOMIC DNA]</scope>
    <source>
        <strain evidence="1">CBS 11374</strain>
    </source>
</reference>
<dbReference type="PANTHER" id="PTHR31591">
    <property type="entry name" value="UPF0613 PROTEIN PB24D3.06C"/>
    <property type="match status" value="1"/>
</dbReference>